<proteinExistence type="predicted"/>
<dbReference type="AlphaFoldDB" id="A0AAW2H2B5"/>
<keyword evidence="2" id="KW-1185">Reference proteome</keyword>
<dbReference type="EMBL" id="JADYXP020000001">
    <property type="protein sequence ID" value="KAL0133682.1"/>
    <property type="molecule type" value="Genomic_DNA"/>
</dbReference>
<gene>
    <name evidence="1" type="ORF">PUN28_000965</name>
</gene>
<name>A0AAW2H2B5_9HYME</name>
<sequence>MQKLTNAKIATITFNFIIINIISYVDIEQRENIFREIPNYSTFSVITLIKVRRVKKIKERTHTCTNFNARHDLELVNKTPRKHTETTVNKQ</sequence>
<evidence type="ECO:0000313" key="1">
    <source>
        <dbReference type="EMBL" id="KAL0133682.1"/>
    </source>
</evidence>
<evidence type="ECO:0008006" key="3">
    <source>
        <dbReference type="Google" id="ProtNLM"/>
    </source>
</evidence>
<evidence type="ECO:0000313" key="2">
    <source>
        <dbReference type="Proteomes" id="UP001430953"/>
    </source>
</evidence>
<comment type="caution">
    <text evidence="1">The sequence shown here is derived from an EMBL/GenBank/DDBJ whole genome shotgun (WGS) entry which is preliminary data.</text>
</comment>
<accession>A0AAW2H2B5</accession>
<organism evidence="1 2">
    <name type="scientific">Cardiocondyla obscurior</name>
    <dbReference type="NCBI Taxonomy" id="286306"/>
    <lineage>
        <taxon>Eukaryota</taxon>
        <taxon>Metazoa</taxon>
        <taxon>Ecdysozoa</taxon>
        <taxon>Arthropoda</taxon>
        <taxon>Hexapoda</taxon>
        <taxon>Insecta</taxon>
        <taxon>Pterygota</taxon>
        <taxon>Neoptera</taxon>
        <taxon>Endopterygota</taxon>
        <taxon>Hymenoptera</taxon>
        <taxon>Apocrita</taxon>
        <taxon>Aculeata</taxon>
        <taxon>Formicoidea</taxon>
        <taxon>Formicidae</taxon>
        <taxon>Myrmicinae</taxon>
        <taxon>Cardiocondyla</taxon>
    </lineage>
</organism>
<protein>
    <recommendedName>
        <fullName evidence="3">Secreted protein</fullName>
    </recommendedName>
</protein>
<reference evidence="1 2" key="1">
    <citation type="submission" date="2023-03" db="EMBL/GenBank/DDBJ databases">
        <title>High recombination rates correlate with genetic variation in Cardiocondyla obscurior ants.</title>
        <authorList>
            <person name="Errbii M."/>
        </authorList>
    </citation>
    <scope>NUCLEOTIDE SEQUENCE [LARGE SCALE GENOMIC DNA]</scope>
    <source>
        <strain evidence="1">Alpha-2009</strain>
        <tissue evidence="1">Whole body</tissue>
    </source>
</reference>
<dbReference type="Proteomes" id="UP001430953">
    <property type="component" value="Unassembled WGS sequence"/>
</dbReference>